<gene>
    <name evidence="1" type="ORF">C5167_050797</name>
</gene>
<reference evidence="1 2" key="1">
    <citation type="journal article" date="2018" name="Science">
        <title>The opium poppy genome and morphinan production.</title>
        <authorList>
            <person name="Guo L."/>
            <person name="Winzer T."/>
            <person name="Yang X."/>
            <person name="Li Y."/>
            <person name="Ning Z."/>
            <person name="He Z."/>
            <person name="Teodor R."/>
            <person name="Lu Y."/>
            <person name="Bowser T.A."/>
            <person name="Graham I.A."/>
            <person name="Ye K."/>
        </authorList>
    </citation>
    <scope>NUCLEOTIDE SEQUENCE [LARGE SCALE GENOMIC DNA]</scope>
    <source>
        <strain evidence="2">cv. HN1</strain>
        <tissue evidence="1">Leaves</tissue>
    </source>
</reference>
<evidence type="ECO:0000313" key="2">
    <source>
        <dbReference type="Proteomes" id="UP000316621"/>
    </source>
</evidence>
<name>A0A4Y7KPP8_PAPSO</name>
<proteinExistence type="predicted"/>
<sequence>MQTHTLCVPAYCLCRKAIKACQYTDLKPISAQTTVGAYTFCKFCHLIYDGKGSAKDGFICCCMTANEGLQVQEEFK</sequence>
<dbReference type="Proteomes" id="UP000316621">
    <property type="component" value="Chromosome 8"/>
</dbReference>
<protein>
    <submittedName>
        <fullName evidence="1">Uncharacterized protein</fullName>
    </submittedName>
</protein>
<accession>A0A4Y7KPP8</accession>
<dbReference type="Gramene" id="RZC75313">
    <property type="protein sequence ID" value="RZC75313"/>
    <property type="gene ID" value="C5167_050797"/>
</dbReference>
<evidence type="ECO:0000313" key="1">
    <source>
        <dbReference type="EMBL" id="RZC75313.1"/>
    </source>
</evidence>
<dbReference type="AlphaFoldDB" id="A0A4Y7KPP8"/>
<keyword evidence="2" id="KW-1185">Reference proteome</keyword>
<organism evidence="1 2">
    <name type="scientific">Papaver somniferum</name>
    <name type="common">Opium poppy</name>
    <dbReference type="NCBI Taxonomy" id="3469"/>
    <lineage>
        <taxon>Eukaryota</taxon>
        <taxon>Viridiplantae</taxon>
        <taxon>Streptophyta</taxon>
        <taxon>Embryophyta</taxon>
        <taxon>Tracheophyta</taxon>
        <taxon>Spermatophyta</taxon>
        <taxon>Magnoliopsida</taxon>
        <taxon>Ranunculales</taxon>
        <taxon>Papaveraceae</taxon>
        <taxon>Papaveroideae</taxon>
        <taxon>Papaver</taxon>
    </lineage>
</organism>
<dbReference type="EMBL" id="CM010722">
    <property type="protein sequence ID" value="RZC75313.1"/>
    <property type="molecule type" value="Genomic_DNA"/>
</dbReference>